<feature type="compositionally biased region" description="Polar residues" evidence="1">
    <location>
        <begin position="29"/>
        <end position="38"/>
    </location>
</feature>
<evidence type="ECO:0000313" key="3">
    <source>
        <dbReference type="Proteomes" id="UP000711996"/>
    </source>
</evidence>
<protein>
    <submittedName>
        <fullName evidence="2">Uncharacterized protein</fullName>
    </submittedName>
</protein>
<dbReference type="EMBL" id="QPMT01000054">
    <property type="protein sequence ID" value="KAF4848373.1"/>
    <property type="molecule type" value="Genomic_DNA"/>
</dbReference>
<evidence type="ECO:0000256" key="1">
    <source>
        <dbReference type="SAM" id="MobiDB-lite"/>
    </source>
</evidence>
<organism evidence="2 3">
    <name type="scientific">Colletotrichum siamense</name>
    <name type="common">Anthracnose fungus</name>
    <dbReference type="NCBI Taxonomy" id="690259"/>
    <lineage>
        <taxon>Eukaryota</taxon>
        <taxon>Fungi</taxon>
        <taxon>Dikarya</taxon>
        <taxon>Ascomycota</taxon>
        <taxon>Pezizomycotina</taxon>
        <taxon>Sordariomycetes</taxon>
        <taxon>Hypocreomycetidae</taxon>
        <taxon>Glomerellales</taxon>
        <taxon>Glomerellaceae</taxon>
        <taxon>Colletotrichum</taxon>
        <taxon>Colletotrichum gloeosporioides species complex</taxon>
    </lineage>
</organism>
<evidence type="ECO:0000313" key="2">
    <source>
        <dbReference type="EMBL" id="KAF4848373.1"/>
    </source>
</evidence>
<name>A0A9P5EDX0_COLSI</name>
<sequence>MLDLPSLGLSANERRSQKASRTIAKSDDSGSWQSSQCPQVPPTSGELAITERRVHSAATLDLDEVPLFWRPRPRGVFSSLARNRNERWAPTGQSSDQGKIMTDRNADWQQMETGSRPRGSAPRGYLCVRRWLRAAPPCL</sequence>
<proteinExistence type="predicted"/>
<dbReference type="Proteomes" id="UP000711996">
    <property type="component" value="Unassembled WGS sequence"/>
</dbReference>
<accession>A0A9P5EDX0</accession>
<dbReference type="AlphaFoldDB" id="A0A9P5EDX0"/>
<keyword evidence="3" id="KW-1185">Reference proteome</keyword>
<feature type="region of interest" description="Disordered" evidence="1">
    <location>
        <begin position="1"/>
        <end position="44"/>
    </location>
</feature>
<gene>
    <name evidence="2" type="ORF">CGCSCA2_v012291</name>
</gene>
<reference evidence="2" key="1">
    <citation type="submission" date="2019-06" db="EMBL/GenBank/DDBJ databases">
        <authorList>
            <person name="Gan P."/>
            <person name="Shirasu K."/>
        </authorList>
    </citation>
    <scope>NUCLEOTIDE SEQUENCE [LARGE SCALE GENOMIC DNA]</scope>
    <source>
        <strain evidence="2">CAD2</strain>
    </source>
</reference>
<comment type="caution">
    <text evidence="2">The sequence shown here is derived from an EMBL/GenBank/DDBJ whole genome shotgun (WGS) entry which is preliminary data.</text>
</comment>